<dbReference type="Proteomes" id="UP001203665">
    <property type="component" value="Unassembled WGS sequence"/>
</dbReference>
<evidence type="ECO:0000313" key="3">
    <source>
        <dbReference type="Proteomes" id="UP001203665"/>
    </source>
</evidence>
<feature type="transmembrane region" description="Helical" evidence="1">
    <location>
        <begin position="20"/>
        <end position="41"/>
    </location>
</feature>
<keyword evidence="1" id="KW-0472">Membrane</keyword>
<evidence type="ECO:0000256" key="1">
    <source>
        <dbReference type="SAM" id="Phobius"/>
    </source>
</evidence>
<protein>
    <submittedName>
        <fullName evidence="2">Uncharacterized protein</fullName>
    </submittedName>
</protein>
<proteinExistence type="predicted"/>
<gene>
    <name evidence="2" type="ORF">NDM98_18350</name>
</gene>
<dbReference type="EMBL" id="JAMQJY010000003">
    <property type="protein sequence ID" value="MCM2677198.1"/>
    <property type="molecule type" value="Genomic_DNA"/>
</dbReference>
<keyword evidence="1" id="KW-0812">Transmembrane</keyword>
<organism evidence="2 3">
    <name type="scientific">Alkalicoccobacillus plakortidis</name>
    <dbReference type="NCBI Taxonomy" id="444060"/>
    <lineage>
        <taxon>Bacteria</taxon>
        <taxon>Bacillati</taxon>
        <taxon>Bacillota</taxon>
        <taxon>Bacilli</taxon>
        <taxon>Bacillales</taxon>
        <taxon>Bacillaceae</taxon>
        <taxon>Alkalicoccobacillus</taxon>
    </lineage>
</organism>
<evidence type="ECO:0000313" key="2">
    <source>
        <dbReference type="EMBL" id="MCM2677198.1"/>
    </source>
</evidence>
<keyword evidence="3" id="KW-1185">Reference proteome</keyword>
<reference evidence="2" key="1">
    <citation type="submission" date="2022-06" db="EMBL/GenBank/DDBJ databases">
        <title>Alkalicoccobacillus porphyridii sp. nov., isolated from a marine red alga, Porphyridium purpureum and reclassification of Shouchella plakortidis and Shouchella gibsonii as Alkalicoccobacillus plakortidis comb. nov. and Alkalicoccobacillus gibsonii comb. nov.</title>
        <authorList>
            <person name="Kim K.H."/>
            <person name="Lee J.K."/>
            <person name="Han D.M."/>
            <person name="Baek J.H."/>
            <person name="Jeon C.O."/>
        </authorList>
    </citation>
    <scope>NUCLEOTIDE SEQUENCE</scope>
    <source>
        <strain evidence="2">DSM 19153</strain>
    </source>
</reference>
<name>A0ABT0XMR2_9BACI</name>
<sequence length="57" mass="6444">MIQFMVDSMLGPYGKMVSTFYLDHQLIINSFVVGIGMISLIKKRKKQETTTTSNSLT</sequence>
<dbReference type="RefSeq" id="WP_251610729.1">
    <property type="nucleotide sequence ID" value="NZ_JAMQJY010000003.1"/>
</dbReference>
<accession>A0ABT0XMR2</accession>
<comment type="caution">
    <text evidence="2">The sequence shown here is derived from an EMBL/GenBank/DDBJ whole genome shotgun (WGS) entry which is preliminary data.</text>
</comment>
<keyword evidence="1" id="KW-1133">Transmembrane helix</keyword>